<evidence type="ECO:0000313" key="4">
    <source>
        <dbReference type="Proteomes" id="UP000054538"/>
    </source>
</evidence>
<reference evidence="3 4" key="1">
    <citation type="submission" date="2014-04" db="EMBL/GenBank/DDBJ databases">
        <authorList>
            <consortium name="DOE Joint Genome Institute"/>
            <person name="Kuo A."/>
            <person name="Kohler A."/>
            <person name="Jargeat P."/>
            <person name="Nagy L.G."/>
            <person name="Floudas D."/>
            <person name="Copeland A."/>
            <person name="Barry K.W."/>
            <person name="Cichocki N."/>
            <person name="Veneault-Fourrey C."/>
            <person name="LaButti K."/>
            <person name="Lindquist E.A."/>
            <person name="Lipzen A."/>
            <person name="Lundell T."/>
            <person name="Morin E."/>
            <person name="Murat C."/>
            <person name="Sun H."/>
            <person name="Tunlid A."/>
            <person name="Henrissat B."/>
            <person name="Grigoriev I.V."/>
            <person name="Hibbett D.S."/>
            <person name="Martin F."/>
            <person name="Nordberg H.P."/>
            <person name="Cantor M.N."/>
            <person name="Hua S.X."/>
        </authorList>
    </citation>
    <scope>NUCLEOTIDE SEQUENCE [LARGE SCALE GENOMIC DNA]</scope>
    <source>
        <strain evidence="3 4">Ve08.2h10</strain>
    </source>
</reference>
<dbReference type="PANTHER" id="PTHR46564:SF1">
    <property type="entry name" value="TRANSPOSASE"/>
    <property type="match status" value="1"/>
</dbReference>
<reference evidence="4" key="2">
    <citation type="submission" date="2015-01" db="EMBL/GenBank/DDBJ databases">
        <title>Evolutionary Origins and Diversification of the Mycorrhizal Mutualists.</title>
        <authorList>
            <consortium name="DOE Joint Genome Institute"/>
            <consortium name="Mycorrhizal Genomics Consortium"/>
            <person name="Kohler A."/>
            <person name="Kuo A."/>
            <person name="Nagy L.G."/>
            <person name="Floudas D."/>
            <person name="Copeland A."/>
            <person name="Barry K.W."/>
            <person name="Cichocki N."/>
            <person name="Veneault-Fourrey C."/>
            <person name="LaButti K."/>
            <person name="Lindquist E.A."/>
            <person name="Lipzen A."/>
            <person name="Lundell T."/>
            <person name="Morin E."/>
            <person name="Murat C."/>
            <person name="Riley R."/>
            <person name="Ohm R."/>
            <person name="Sun H."/>
            <person name="Tunlid A."/>
            <person name="Henrissat B."/>
            <person name="Grigoriev I.V."/>
            <person name="Hibbett D.S."/>
            <person name="Martin F."/>
        </authorList>
    </citation>
    <scope>NUCLEOTIDE SEQUENCE [LARGE SCALE GENOMIC DNA]</scope>
    <source>
        <strain evidence="4">Ve08.2h10</strain>
    </source>
</reference>
<dbReference type="OrthoDB" id="2142724at2759"/>
<dbReference type="PANTHER" id="PTHR46564">
    <property type="entry name" value="TRANSPOSASE"/>
    <property type="match status" value="1"/>
</dbReference>
<dbReference type="EMBL" id="KN825656">
    <property type="protein sequence ID" value="KIK82233.1"/>
    <property type="molecule type" value="Genomic_DNA"/>
</dbReference>
<dbReference type="STRING" id="930991.A0A0D0D2F4"/>
<dbReference type="AlphaFoldDB" id="A0A0D0D2F4"/>
<accession>A0A0D0D2F4</accession>
<feature type="domain" description="Tc1-like transposase DDE" evidence="2">
    <location>
        <begin position="55"/>
        <end position="160"/>
    </location>
</feature>
<name>A0A0D0D2F4_9AGAM</name>
<sequence length="187" mass="21567">MATNRFIAVHFTTIFEHLKCSSVSRKKLKRIASERNEDRRAEFIAHMAQYNPDELGFIDETSKDERTAGWRYGHSRRGKRTHKKQPFIRGRRVTIEALLTLDGIISGTVVEGLMTQALFLEWLEFVVLPRCSRYPGPLSILMMDNAKIHHGAEILELADRFGEGHHTLPLLLVLVVTLLYLAHRRSY</sequence>
<evidence type="ECO:0000313" key="3">
    <source>
        <dbReference type="EMBL" id="KIK82233.1"/>
    </source>
</evidence>
<protein>
    <submittedName>
        <fullName evidence="3">Unplaced genomic scaffold scaffold_834, whole genome shotgun sequence</fullName>
    </submittedName>
</protein>
<dbReference type="GO" id="GO:0003676">
    <property type="term" value="F:nucleic acid binding"/>
    <property type="evidence" value="ECO:0007669"/>
    <property type="project" value="InterPro"/>
</dbReference>
<keyword evidence="1" id="KW-0812">Transmembrane</keyword>
<evidence type="ECO:0000256" key="1">
    <source>
        <dbReference type="SAM" id="Phobius"/>
    </source>
</evidence>
<dbReference type="InterPro" id="IPR036397">
    <property type="entry name" value="RNaseH_sf"/>
</dbReference>
<keyword evidence="1" id="KW-0472">Membrane</keyword>
<dbReference type="Proteomes" id="UP000054538">
    <property type="component" value="Unassembled WGS sequence"/>
</dbReference>
<dbReference type="Gene3D" id="3.30.420.10">
    <property type="entry name" value="Ribonuclease H-like superfamily/Ribonuclease H"/>
    <property type="match status" value="1"/>
</dbReference>
<gene>
    <name evidence="3" type="ORF">PAXRUDRAFT_154208</name>
</gene>
<keyword evidence="4" id="KW-1185">Reference proteome</keyword>
<evidence type="ECO:0000259" key="2">
    <source>
        <dbReference type="Pfam" id="PF13358"/>
    </source>
</evidence>
<organism evidence="3 4">
    <name type="scientific">Paxillus rubicundulus Ve08.2h10</name>
    <dbReference type="NCBI Taxonomy" id="930991"/>
    <lineage>
        <taxon>Eukaryota</taxon>
        <taxon>Fungi</taxon>
        <taxon>Dikarya</taxon>
        <taxon>Basidiomycota</taxon>
        <taxon>Agaricomycotina</taxon>
        <taxon>Agaricomycetes</taxon>
        <taxon>Agaricomycetidae</taxon>
        <taxon>Boletales</taxon>
        <taxon>Paxilineae</taxon>
        <taxon>Paxillaceae</taxon>
        <taxon>Paxillus</taxon>
    </lineage>
</organism>
<proteinExistence type="predicted"/>
<dbReference type="Pfam" id="PF13358">
    <property type="entry name" value="DDE_3"/>
    <property type="match status" value="1"/>
</dbReference>
<keyword evidence="1" id="KW-1133">Transmembrane helix</keyword>
<dbReference type="HOGENOM" id="CLU_056788_11_0_1"/>
<dbReference type="InterPro" id="IPR038717">
    <property type="entry name" value="Tc1-like_DDE_dom"/>
</dbReference>
<feature type="transmembrane region" description="Helical" evidence="1">
    <location>
        <begin position="164"/>
        <end position="182"/>
    </location>
</feature>
<feature type="transmembrane region" description="Helical" evidence="1">
    <location>
        <begin position="93"/>
        <end position="119"/>
    </location>
</feature>
<dbReference type="InParanoid" id="A0A0D0D2F4"/>